<evidence type="ECO:0000313" key="7">
    <source>
        <dbReference type="EMBL" id="OQE09717.1"/>
    </source>
</evidence>
<dbReference type="PANTHER" id="PTHR33481">
    <property type="entry name" value="REVERSE TRANSCRIPTASE"/>
    <property type="match status" value="1"/>
</dbReference>
<evidence type="ECO:0008006" key="9">
    <source>
        <dbReference type="Google" id="ProtNLM"/>
    </source>
</evidence>
<dbReference type="InterPro" id="IPR001878">
    <property type="entry name" value="Znf_CCHC"/>
</dbReference>
<protein>
    <recommendedName>
        <fullName evidence="9">CCHC-type domain-containing protein</fullName>
    </recommendedName>
</protein>
<dbReference type="InterPro" id="IPR005135">
    <property type="entry name" value="Endo/exonuclease/phosphatase"/>
</dbReference>
<dbReference type="CDD" id="cd09276">
    <property type="entry name" value="Rnase_HI_RT_non_LTR"/>
    <property type="match status" value="1"/>
</dbReference>
<dbReference type="InterPro" id="IPR002156">
    <property type="entry name" value="RNaseH_domain"/>
</dbReference>
<evidence type="ECO:0000259" key="6">
    <source>
        <dbReference type="PROSITE" id="PS50879"/>
    </source>
</evidence>
<feature type="compositionally biased region" description="Low complexity" evidence="2">
    <location>
        <begin position="98"/>
        <end position="108"/>
    </location>
</feature>
<keyword evidence="3" id="KW-1133">Transmembrane helix</keyword>
<dbReference type="SUPFAM" id="SSF56219">
    <property type="entry name" value="DNase I-like"/>
    <property type="match status" value="1"/>
</dbReference>
<dbReference type="InterPro" id="IPR036691">
    <property type="entry name" value="Endo/exonu/phosph_ase_sf"/>
</dbReference>
<keyword evidence="1" id="KW-0863">Zinc-finger</keyword>
<dbReference type="InterPro" id="IPR043502">
    <property type="entry name" value="DNA/RNA_pol_sf"/>
</dbReference>
<dbReference type="Pfam" id="PF00075">
    <property type="entry name" value="RNase_H"/>
    <property type="match status" value="1"/>
</dbReference>
<proteinExistence type="predicted"/>
<sequence>MADPPAGPPEATPTNIQETNFSVEDFQPRVTNIPTRVTRKRGRHNESYAPEESSGRVTTRELQEVKRGQNVLQEQNQKLHEEVKALRAQLDRLPPAPSARSWAAVAASTGNANPQPSGQRPDKDQNCVRISTHQSPIDAPEMEGIASGFGRYLPIPEANNLIRTALLNAPSTQDVQVAGIGTTKTGYVIRFKDTASAETAHENNEWLRELGNETKLVKPRFGAVVHHVPTGGLDLERDKERAILKIMEEDDLQERGFRIEDIGWLKKRDKVLGAFGSMGIWFDSAEAAQWLLNNGLVIDQHCVGRVEKFEIKKKRCFRCQRFGHLAWSCKEDPWCGHCGGQHERTRCPPGTRAHCLDCGGEHATGDPLCQKPASAPTPQCMEALINDHQSQNLDVLLIQEPPITAYRTQVNHSVWRLYRPTVESDSVRFRSLIYVNRKLSTFSHQQLPCNHPDLTALKVWTANTQILLFSIYIPPVPMHTPEEASAAPVLSAIQDTIQNTLQNDSRSSCLILSGDFNRHHPAWGSNHIQPRIVEDAGELIDFFQSNGLQSCLPRGTATFWSLSHPGRNSTIDQTVTDIPDLLIKCHLYHDNYGSDHRATYSEWNLRARRNPAVKARKAYDRANWEKIGWEVWRLMRPWETPTTIEALDATVEKLTEETTKAVDRHTPDLRPSPYAKRWFTADLKSQQKEINHARRKWQESCAMMGRHDPHTIALFEDMHQKRRTWTRTIEKAKTSHWRQFLDEAGEGKLWKAATYMKPRDSWGCIPALKVDDREATDNQEKAQAFMDSFFPTMAPAERESSTEPPAELPWQPISVAEVYRALESAKGSSAPGEHGLPMLIWKRLWRHLGYLITRIFAASIELGYHPQRWRSARIVVLRKLGKPDYSLPGAYRPISLLNTLGKLLEAVIARRLSYLAEHYGLLPDTQFGGRPGRTTEQALLILANAIDRAWCGQRVVTLVAFDLKGAFNGVNQTSLDARLQSKGIPTVARSSEVAPLHNAGLAQGSPLSPILFAFFNCDLVDQPVDFHGGASAFIDDYFRWRVGWSAEENLAKIQSEDIPRIEAWARKTGSSFAAEKTELIHITRKRSEQCQGQITMNGKAITPSTTTKPSHRVIFDHELRWKEHVQQVVKRATKVNIALGGLRQLHPEQMRQLYEACVAPVAEYASTVWHDTLQDKTHLRHLRTVQRTALIRILSPFRTVATSTLEVDAYVLPTHLRLRYRAQTTITKLHTLPQKHPIWDTLLRAQRRRNNIGSYARFPLAEALKTMSLERLHELEMIDPTPLPPWRTEAFSAIEIEPDRETAIEQAKATRSKSDVIVYSDASGHHGHLGAAAIGFNKNSPEATESLQIQVDPMDRWAVHAAELLGVLYAITLINNIALKHRRSMDTRVKSATILSDSMSALQAIQNPGNKSGQQIIHTILRAATNTKTHGIVVRLQWVPGHCDEPGNDTADRLAKEAATPGQTHPFSPLLSRERAHIRNGIHAQWEREWKESRNGSHLRKIDNALPAKYTRQLYGNLPRNRAYLLTQLRTGHCWLSTYAKLFRHRDDDRCVCGARESVIHVLLVCPALRHLRRELREKVRHAFNSIATLLAVGRPRGGDTAPRAKTVEAILDFAEASQRFQSRAP</sequence>
<comment type="caution">
    <text evidence="7">The sequence shown here is derived from an EMBL/GenBank/DDBJ whole genome shotgun (WGS) entry which is preliminary data.</text>
</comment>
<dbReference type="Gene3D" id="3.60.10.10">
    <property type="entry name" value="Endonuclease/exonuclease/phosphatase"/>
    <property type="match status" value="1"/>
</dbReference>
<dbReference type="PANTHER" id="PTHR33481:SF1">
    <property type="entry name" value="ENDONUCLEASE_EXONUCLEASE_PHOSPHATASE DOMAIN-CONTAINING PROTEIN-RELATED"/>
    <property type="match status" value="1"/>
</dbReference>
<dbReference type="Gene3D" id="3.30.420.10">
    <property type="entry name" value="Ribonuclease H-like superfamily/Ribonuclease H"/>
    <property type="match status" value="1"/>
</dbReference>
<feature type="domain" description="CCHC-type" evidence="4">
    <location>
        <begin position="315"/>
        <end position="331"/>
    </location>
</feature>
<feature type="transmembrane region" description="Helical" evidence="3">
    <location>
        <begin position="1357"/>
        <end position="1378"/>
    </location>
</feature>
<dbReference type="GO" id="GO:0003676">
    <property type="term" value="F:nucleic acid binding"/>
    <property type="evidence" value="ECO:0007669"/>
    <property type="project" value="InterPro"/>
</dbReference>
<feature type="region of interest" description="Disordered" evidence="2">
    <location>
        <begin position="1"/>
        <end position="64"/>
    </location>
</feature>
<dbReference type="CDD" id="cd01650">
    <property type="entry name" value="RT_nLTR_like"/>
    <property type="match status" value="1"/>
</dbReference>
<evidence type="ECO:0000256" key="3">
    <source>
        <dbReference type="SAM" id="Phobius"/>
    </source>
</evidence>
<evidence type="ECO:0000259" key="4">
    <source>
        <dbReference type="PROSITE" id="PS50158"/>
    </source>
</evidence>
<dbReference type="Pfam" id="PF14529">
    <property type="entry name" value="Exo_endo_phos_2"/>
    <property type="match status" value="1"/>
</dbReference>
<keyword evidence="1" id="KW-0862">Zinc</keyword>
<name>A0A1V6S6P6_9EURO</name>
<dbReference type="SUPFAM" id="SSF53098">
    <property type="entry name" value="Ribonuclease H-like"/>
    <property type="match status" value="1"/>
</dbReference>
<keyword evidence="1" id="KW-0479">Metal-binding</keyword>
<dbReference type="PROSITE" id="PS50158">
    <property type="entry name" value="ZF_CCHC"/>
    <property type="match status" value="1"/>
</dbReference>
<evidence type="ECO:0000313" key="8">
    <source>
        <dbReference type="Proteomes" id="UP000191342"/>
    </source>
</evidence>
<feature type="compositionally biased region" description="Polar residues" evidence="2">
    <location>
        <begin position="12"/>
        <end position="22"/>
    </location>
</feature>
<feature type="domain" description="Reverse transcriptase" evidence="5">
    <location>
        <begin position="858"/>
        <end position="1101"/>
    </location>
</feature>
<evidence type="ECO:0000256" key="2">
    <source>
        <dbReference type="SAM" id="MobiDB-lite"/>
    </source>
</evidence>
<organism evidence="7 8">
    <name type="scientific">Penicillium flavigenum</name>
    <dbReference type="NCBI Taxonomy" id="254877"/>
    <lineage>
        <taxon>Eukaryota</taxon>
        <taxon>Fungi</taxon>
        <taxon>Dikarya</taxon>
        <taxon>Ascomycota</taxon>
        <taxon>Pezizomycotina</taxon>
        <taxon>Eurotiomycetes</taxon>
        <taxon>Eurotiomycetidae</taxon>
        <taxon>Eurotiales</taxon>
        <taxon>Aspergillaceae</taxon>
        <taxon>Penicillium</taxon>
    </lineage>
</organism>
<dbReference type="GO" id="GO:0004523">
    <property type="term" value="F:RNA-DNA hybrid ribonuclease activity"/>
    <property type="evidence" value="ECO:0007669"/>
    <property type="project" value="InterPro"/>
</dbReference>
<keyword evidence="3" id="KW-0472">Membrane</keyword>
<dbReference type="PROSITE" id="PS50878">
    <property type="entry name" value="RT_POL"/>
    <property type="match status" value="1"/>
</dbReference>
<dbReference type="EMBL" id="MLQL01000100">
    <property type="protein sequence ID" value="OQE09717.1"/>
    <property type="molecule type" value="Genomic_DNA"/>
</dbReference>
<keyword evidence="3" id="KW-0812">Transmembrane</keyword>
<dbReference type="SUPFAM" id="SSF56672">
    <property type="entry name" value="DNA/RNA polymerases"/>
    <property type="match status" value="1"/>
</dbReference>
<evidence type="ECO:0000259" key="5">
    <source>
        <dbReference type="PROSITE" id="PS50878"/>
    </source>
</evidence>
<dbReference type="InterPro" id="IPR036397">
    <property type="entry name" value="RNaseH_sf"/>
</dbReference>
<feature type="compositionally biased region" description="Pro residues" evidence="2">
    <location>
        <begin position="1"/>
        <end position="11"/>
    </location>
</feature>
<dbReference type="STRING" id="254877.A0A1V6S6P6"/>
<feature type="compositionally biased region" description="Polar residues" evidence="2">
    <location>
        <begin position="109"/>
        <end position="118"/>
    </location>
</feature>
<dbReference type="InterPro" id="IPR012337">
    <property type="entry name" value="RNaseH-like_sf"/>
</dbReference>
<dbReference type="PROSITE" id="PS50879">
    <property type="entry name" value="RNASE_H_1"/>
    <property type="match status" value="1"/>
</dbReference>
<feature type="region of interest" description="Disordered" evidence="2">
    <location>
        <begin position="94"/>
        <end position="125"/>
    </location>
</feature>
<feature type="domain" description="RNase H type-1" evidence="6">
    <location>
        <begin position="1312"/>
        <end position="1460"/>
    </location>
</feature>
<dbReference type="Pfam" id="PF00078">
    <property type="entry name" value="RVT_1"/>
    <property type="match status" value="1"/>
</dbReference>
<keyword evidence="8" id="KW-1185">Reference proteome</keyword>
<dbReference type="OrthoDB" id="4368687at2759"/>
<gene>
    <name evidence="7" type="ORF">PENFLA_c100G10801</name>
</gene>
<accession>A0A1V6S6P6</accession>
<dbReference type="GO" id="GO:0008270">
    <property type="term" value="F:zinc ion binding"/>
    <property type="evidence" value="ECO:0007669"/>
    <property type="project" value="UniProtKB-KW"/>
</dbReference>
<reference evidence="8" key="1">
    <citation type="journal article" date="2017" name="Nat. Microbiol.">
        <title>Global analysis of biosynthetic gene clusters reveals vast potential of secondary metabolite production in Penicillium species.</title>
        <authorList>
            <person name="Nielsen J.C."/>
            <person name="Grijseels S."/>
            <person name="Prigent S."/>
            <person name="Ji B."/>
            <person name="Dainat J."/>
            <person name="Nielsen K.F."/>
            <person name="Frisvad J.C."/>
            <person name="Workman M."/>
            <person name="Nielsen J."/>
        </authorList>
    </citation>
    <scope>NUCLEOTIDE SEQUENCE [LARGE SCALE GENOMIC DNA]</scope>
    <source>
        <strain evidence="8">IBT 14082</strain>
    </source>
</reference>
<dbReference type="InterPro" id="IPR000477">
    <property type="entry name" value="RT_dom"/>
</dbReference>
<evidence type="ECO:0000256" key="1">
    <source>
        <dbReference type="PROSITE-ProRule" id="PRU00047"/>
    </source>
</evidence>
<dbReference type="Proteomes" id="UP000191342">
    <property type="component" value="Unassembled WGS sequence"/>
</dbReference>